<accession>A0ABQ8TY60</accession>
<gene>
    <name evidence="1" type="ORF">ANN_02015</name>
</gene>
<dbReference type="Proteomes" id="UP001148838">
    <property type="component" value="Unassembled WGS sequence"/>
</dbReference>
<comment type="caution">
    <text evidence="1">The sequence shown here is derived from an EMBL/GenBank/DDBJ whole genome shotgun (WGS) entry which is preliminary data.</text>
</comment>
<evidence type="ECO:0000313" key="1">
    <source>
        <dbReference type="EMBL" id="KAJ4450590.1"/>
    </source>
</evidence>
<keyword evidence="2" id="KW-1185">Reference proteome</keyword>
<protein>
    <submittedName>
        <fullName evidence="1">Uncharacterized protein</fullName>
    </submittedName>
</protein>
<dbReference type="EMBL" id="JAJSOF020000001">
    <property type="protein sequence ID" value="KAJ4450590.1"/>
    <property type="molecule type" value="Genomic_DNA"/>
</dbReference>
<evidence type="ECO:0000313" key="2">
    <source>
        <dbReference type="Proteomes" id="UP001148838"/>
    </source>
</evidence>
<organism evidence="1 2">
    <name type="scientific">Periplaneta americana</name>
    <name type="common">American cockroach</name>
    <name type="synonym">Blatta americana</name>
    <dbReference type="NCBI Taxonomy" id="6978"/>
    <lineage>
        <taxon>Eukaryota</taxon>
        <taxon>Metazoa</taxon>
        <taxon>Ecdysozoa</taxon>
        <taxon>Arthropoda</taxon>
        <taxon>Hexapoda</taxon>
        <taxon>Insecta</taxon>
        <taxon>Pterygota</taxon>
        <taxon>Neoptera</taxon>
        <taxon>Polyneoptera</taxon>
        <taxon>Dictyoptera</taxon>
        <taxon>Blattodea</taxon>
        <taxon>Blattoidea</taxon>
        <taxon>Blattidae</taxon>
        <taxon>Blattinae</taxon>
        <taxon>Periplaneta</taxon>
    </lineage>
</organism>
<name>A0ABQ8TY60_PERAM</name>
<sequence>MAGLCEGGNEPPSSLKTIFLVLIIEFVAEMIVDNDFADLMKCSVDCATQIANRRNRKEGKFNPQSKDHSKSGTWFRERHCDDTPLAGQIQIQMERSLTPVSERLEVVGGRKQEMNSYQCEPRCAPENRSTRRVDILAYNADTKQGIIVDPTISFEVECHQSAEVHLEKESIYEPTVNYFKLKYALIHVEVFGLLKGARVTIPAFSKNFDGSLLCQHL</sequence>
<proteinExistence type="predicted"/>
<reference evidence="1 2" key="1">
    <citation type="journal article" date="2022" name="Allergy">
        <title>Genome assembly and annotation of Periplaneta americana reveal a comprehensive cockroach allergen profile.</title>
        <authorList>
            <person name="Wang L."/>
            <person name="Xiong Q."/>
            <person name="Saelim N."/>
            <person name="Wang L."/>
            <person name="Nong W."/>
            <person name="Wan A.T."/>
            <person name="Shi M."/>
            <person name="Liu X."/>
            <person name="Cao Q."/>
            <person name="Hui J.H.L."/>
            <person name="Sookrung N."/>
            <person name="Leung T.F."/>
            <person name="Tungtrongchitr A."/>
            <person name="Tsui S.K.W."/>
        </authorList>
    </citation>
    <scope>NUCLEOTIDE SEQUENCE [LARGE SCALE GENOMIC DNA]</scope>
    <source>
        <strain evidence="1">PWHHKU_190912</strain>
    </source>
</reference>